<dbReference type="InParanoid" id="B0DM21"/>
<gene>
    <name evidence="2" type="ORF">LACBIDRAFT_330660</name>
</gene>
<dbReference type="KEGG" id="lbc:LACBIDRAFT_330660"/>
<dbReference type="AlphaFoldDB" id="B0DM21"/>
<sequence>MSIHGLRDLWKQIPCCNTDKEPWRHQSSYSLWLWEPYRTVTEGGSRRGTHNLITLITAGVSIYIKAHLISVEDEPYPLSGSVPPFRIQVRSFLPTPYGELAVSSEYTSYEYTAHWTDGSPRPRTMVNVILLIPVFVPSERCSGKESSFLPMGLNTHAASHCKYTWPPHVTLHMAQSAASPPNSSTYVGARGASARRQVGRWAPVLGSYKFFPLGSTYGMIDILESFAGTNKHLNLPPISRPQDATCPNSEFGLEGAPPTT</sequence>
<dbReference type="GeneID" id="6080581"/>
<feature type="region of interest" description="Disordered" evidence="1">
    <location>
        <begin position="238"/>
        <end position="260"/>
    </location>
</feature>
<organism evidence="3">
    <name type="scientific">Laccaria bicolor (strain S238N-H82 / ATCC MYA-4686)</name>
    <name type="common">Bicoloured deceiver</name>
    <name type="synonym">Laccaria laccata var. bicolor</name>
    <dbReference type="NCBI Taxonomy" id="486041"/>
    <lineage>
        <taxon>Eukaryota</taxon>
        <taxon>Fungi</taxon>
        <taxon>Dikarya</taxon>
        <taxon>Basidiomycota</taxon>
        <taxon>Agaricomycotina</taxon>
        <taxon>Agaricomycetes</taxon>
        <taxon>Agaricomycetidae</taxon>
        <taxon>Agaricales</taxon>
        <taxon>Agaricineae</taxon>
        <taxon>Hydnangiaceae</taxon>
        <taxon>Laccaria</taxon>
    </lineage>
</organism>
<reference evidence="2 3" key="1">
    <citation type="journal article" date="2008" name="Nature">
        <title>The genome of Laccaria bicolor provides insights into mycorrhizal symbiosis.</title>
        <authorList>
            <person name="Martin F."/>
            <person name="Aerts A."/>
            <person name="Ahren D."/>
            <person name="Brun A."/>
            <person name="Danchin E.G.J."/>
            <person name="Duchaussoy F."/>
            <person name="Gibon J."/>
            <person name="Kohler A."/>
            <person name="Lindquist E."/>
            <person name="Pereda V."/>
            <person name="Salamov A."/>
            <person name="Shapiro H.J."/>
            <person name="Wuyts J."/>
            <person name="Blaudez D."/>
            <person name="Buee M."/>
            <person name="Brokstein P."/>
            <person name="Canbaeck B."/>
            <person name="Cohen D."/>
            <person name="Courty P.E."/>
            <person name="Coutinho P.M."/>
            <person name="Delaruelle C."/>
            <person name="Detter J.C."/>
            <person name="Deveau A."/>
            <person name="DiFazio S."/>
            <person name="Duplessis S."/>
            <person name="Fraissinet-Tachet L."/>
            <person name="Lucic E."/>
            <person name="Frey-Klett P."/>
            <person name="Fourrey C."/>
            <person name="Feussner I."/>
            <person name="Gay G."/>
            <person name="Grimwood J."/>
            <person name="Hoegger P.J."/>
            <person name="Jain P."/>
            <person name="Kilaru S."/>
            <person name="Labbe J."/>
            <person name="Lin Y.C."/>
            <person name="Legue V."/>
            <person name="Le Tacon F."/>
            <person name="Marmeisse R."/>
            <person name="Melayah D."/>
            <person name="Montanini B."/>
            <person name="Muratet M."/>
            <person name="Nehls U."/>
            <person name="Niculita-Hirzel H."/>
            <person name="Oudot-Le Secq M.P."/>
            <person name="Peter M."/>
            <person name="Quesneville H."/>
            <person name="Rajashekar B."/>
            <person name="Reich M."/>
            <person name="Rouhier N."/>
            <person name="Schmutz J."/>
            <person name="Yin T."/>
            <person name="Chalot M."/>
            <person name="Henrissat B."/>
            <person name="Kuees U."/>
            <person name="Lucas S."/>
            <person name="Van de Peer Y."/>
            <person name="Podila G.K."/>
            <person name="Polle A."/>
            <person name="Pukkila P.J."/>
            <person name="Richardson P.M."/>
            <person name="Rouze P."/>
            <person name="Sanders I.R."/>
            <person name="Stajich J.E."/>
            <person name="Tunlid A."/>
            <person name="Tuskan G."/>
            <person name="Grigoriev I.V."/>
        </authorList>
    </citation>
    <scope>NUCLEOTIDE SEQUENCE [LARGE SCALE GENOMIC DNA]</scope>
    <source>
        <strain evidence="3">S238N-H82 / ATCC MYA-4686</strain>
    </source>
</reference>
<dbReference type="RefSeq" id="XP_001885010.1">
    <property type="nucleotide sequence ID" value="XM_001884975.1"/>
</dbReference>
<dbReference type="EMBL" id="DS547118">
    <property type="protein sequence ID" value="EDR04491.1"/>
    <property type="molecule type" value="Genomic_DNA"/>
</dbReference>
<name>B0DM21_LACBS</name>
<accession>B0DM21</accession>
<evidence type="ECO:0000313" key="2">
    <source>
        <dbReference type="EMBL" id="EDR04491.1"/>
    </source>
</evidence>
<evidence type="ECO:0000256" key="1">
    <source>
        <dbReference type="SAM" id="MobiDB-lite"/>
    </source>
</evidence>
<proteinExistence type="predicted"/>
<evidence type="ECO:0000313" key="3">
    <source>
        <dbReference type="Proteomes" id="UP000001194"/>
    </source>
</evidence>
<dbReference type="Proteomes" id="UP000001194">
    <property type="component" value="Unassembled WGS sequence"/>
</dbReference>
<dbReference type="HOGENOM" id="CLU_1069858_0_0_1"/>
<protein>
    <submittedName>
        <fullName evidence="2">Predicted protein</fullName>
    </submittedName>
</protein>
<keyword evidence="3" id="KW-1185">Reference proteome</keyword>